<dbReference type="Proteomes" id="UP000298097">
    <property type="component" value="Unassembled WGS sequence"/>
</dbReference>
<keyword evidence="1" id="KW-0472">Membrane</keyword>
<evidence type="ECO:0000313" key="2">
    <source>
        <dbReference type="EMBL" id="TGK41211.1"/>
    </source>
</evidence>
<sequence length="61" mass="6868">MDQISLLNKIVTWIKGNWKILLFVVALLLSYTSGCMNAALLQSQECKSSGIIRDPIHFTED</sequence>
<keyword evidence="1" id="KW-1133">Transmembrane helix</keyword>
<name>A0A4R9H6I9_9LEPT</name>
<keyword evidence="1" id="KW-0812">Transmembrane</keyword>
<keyword evidence="3" id="KW-1185">Reference proteome</keyword>
<accession>A0A4R9H6I9</accession>
<dbReference type="EMBL" id="RQEY01000012">
    <property type="protein sequence ID" value="TGK41211.1"/>
    <property type="molecule type" value="Genomic_DNA"/>
</dbReference>
<protein>
    <submittedName>
        <fullName evidence="2">Uncharacterized protein</fullName>
    </submittedName>
</protein>
<comment type="caution">
    <text evidence="2">The sequence shown here is derived from an EMBL/GenBank/DDBJ whole genome shotgun (WGS) entry which is preliminary data.</text>
</comment>
<organism evidence="2 3">
    <name type="scientific">Leptospira andrefontaineae</name>
    <dbReference type="NCBI Taxonomy" id="2484976"/>
    <lineage>
        <taxon>Bacteria</taxon>
        <taxon>Pseudomonadati</taxon>
        <taxon>Spirochaetota</taxon>
        <taxon>Spirochaetia</taxon>
        <taxon>Leptospirales</taxon>
        <taxon>Leptospiraceae</taxon>
        <taxon>Leptospira</taxon>
    </lineage>
</organism>
<gene>
    <name evidence="2" type="ORF">EHO65_07205</name>
</gene>
<reference evidence="2" key="1">
    <citation type="journal article" date="2019" name="PLoS Negl. Trop. Dis.">
        <title>Revisiting the worldwide diversity of Leptospira species in the environment.</title>
        <authorList>
            <person name="Vincent A.T."/>
            <person name="Schiettekatte O."/>
            <person name="Bourhy P."/>
            <person name="Veyrier F.J."/>
            <person name="Picardeau M."/>
        </authorList>
    </citation>
    <scope>NUCLEOTIDE SEQUENCE [LARGE SCALE GENOMIC DNA]</scope>
    <source>
        <strain evidence="2">201800301</strain>
    </source>
</reference>
<dbReference type="OrthoDB" id="9905011at2"/>
<evidence type="ECO:0000256" key="1">
    <source>
        <dbReference type="SAM" id="Phobius"/>
    </source>
</evidence>
<proteinExistence type="predicted"/>
<evidence type="ECO:0000313" key="3">
    <source>
        <dbReference type="Proteomes" id="UP000298097"/>
    </source>
</evidence>
<dbReference type="AlphaFoldDB" id="A0A4R9H6I9"/>
<feature type="transmembrane region" description="Helical" evidence="1">
    <location>
        <begin position="20"/>
        <end position="41"/>
    </location>
</feature>